<keyword evidence="3" id="KW-1185">Reference proteome</keyword>
<evidence type="ECO:0000256" key="1">
    <source>
        <dbReference type="SAM" id="SignalP"/>
    </source>
</evidence>
<dbReference type="EMBL" id="MU858114">
    <property type="protein sequence ID" value="KAK4213117.1"/>
    <property type="molecule type" value="Genomic_DNA"/>
</dbReference>
<feature type="chain" id="PRO_5042929481" evidence="1">
    <location>
        <begin position="16"/>
        <end position="149"/>
    </location>
</feature>
<name>A0AAN6YBS0_9PEZI</name>
<reference evidence="2" key="2">
    <citation type="submission" date="2023-05" db="EMBL/GenBank/DDBJ databases">
        <authorList>
            <consortium name="Lawrence Berkeley National Laboratory"/>
            <person name="Steindorff A."/>
            <person name="Hensen N."/>
            <person name="Bonometti L."/>
            <person name="Westerberg I."/>
            <person name="Brannstrom I.O."/>
            <person name="Guillou S."/>
            <person name="Cros-Aarteil S."/>
            <person name="Calhoun S."/>
            <person name="Haridas S."/>
            <person name="Kuo A."/>
            <person name="Mondo S."/>
            <person name="Pangilinan J."/>
            <person name="Riley R."/>
            <person name="Labutti K."/>
            <person name="Andreopoulos B."/>
            <person name="Lipzen A."/>
            <person name="Chen C."/>
            <person name="Yanf M."/>
            <person name="Daum C."/>
            <person name="Ng V."/>
            <person name="Clum A."/>
            <person name="Ohm R."/>
            <person name="Martin F."/>
            <person name="Silar P."/>
            <person name="Natvig D."/>
            <person name="Lalanne C."/>
            <person name="Gautier V."/>
            <person name="Ament-Velasquez S.L."/>
            <person name="Kruys A."/>
            <person name="Hutchinson M.I."/>
            <person name="Powell A.J."/>
            <person name="Barry K."/>
            <person name="Miller A.N."/>
            <person name="Grigoriev I.V."/>
            <person name="Debuchy R."/>
            <person name="Gladieux P."/>
            <person name="Thoren M.H."/>
            <person name="Johannesson H."/>
        </authorList>
    </citation>
    <scope>NUCLEOTIDE SEQUENCE</scope>
    <source>
        <strain evidence="2">PSN293</strain>
    </source>
</reference>
<accession>A0AAN6YBS0</accession>
<evidence type="ECO:0000313" key="3">
    <source>
        <dbReference type="Proteomes" id="UP001301769"/>
    </source>
</evidence>
<sequence>MKFQVLAVLVPAVLGAAVPSPDTSVNLESRQTFGDFYNTWVCAYPTGGGNLSALKKIQQGFNKVWGTPRLTLKANQCLAAECGGYYFSICNHSDASRTETTNMRNVAAARDPKTGTMCVTTNQENQNVMYYYGKGKFETAGGSITRKTC</sequence>
<protein>
    <submittedName>
        <fullName evidence="2">Uncharacterized protein</fullName>
    </submittedName>
</protein>
<reference evidence="2" key="1">
    <citation type="journal article" date="2023" name="Mol. Phylogenet. Evol.">
        <title>Genome-scale phylogeny and comparative genomics of the fungal order Sordariales.</title>
        <authorList>
            <person name="Hensen N."/>
            <person name="Bonometti L."/>
            <person name="Westerberg I."/>
            <person name="Brannstrom I.O."/>
            <person name="Guillou S."/>
            <person name="Cros-Aarteil S."/>
            <person name="Calhoun S."/>
            <person name="Haridas S."/>
            <person name="Kuo A."/>
            <person name="Mondo S."/>
            <person name="Pangilinan J."/>
            <person name="Riley R."/>
            <person name="LaButti K."/>
            <person name="Andreopoulos B."/>
            <person name="Lipzen A."/>
            <person name="Chen C."/>
            <person name="Yan M."/>
            <person name="Daum C."/>
            <person name="Ng V."/>
            <person name="Clum A."/>
            <person name="Steindorff A."/>
            <person name="Ohm R.A."/>
            <person name="Martin F."/>
            <person name="Silar P."/>
            <person name="Natvig D.O."/>
            <person name="Lalanne C."/>
            <person name="Gautier V."/>
            <person name="Ament-Velasquez S.L."/>
            <person name="Kruys A."/>
            <person name="Hutchinson M.I."/>
            <person name="Powell A.J."/>
            <person name="Barry K."/>
            <person name="Miller A.N."/>
            <person name="Grigoriev I.V."/>
            <person name="Debuchy R."/>
            <person name="Gladieux P."/>
            <person name="Hiltunen Thoren M."/>
            <person name="Johannesson H."/>
        </authorList>
    </citation>
    <scope>NUCLEOTIDE SEQUENCE</scope>
    <source>
        <strain evidence="2">PSN293</strain>
    </source>
</reference>
<comment type="caution">
    <text evidence="2">The sequence shown here is derived from an EMBL/GenBank/DDBJ whole genome shotgun (WGS) entry which is preliminary data.</text>
</comment>
<dbReference type="Proteomes" id="UP001301769">
    <property type="component" value="Unassembled WGS sequence"/>
</dbReference>
<keyword evidence="1" id="KW-0732">Signal</keyword>
<feature type="signal peptide" evidence="1">
    <location>
        <begin position="1"/>
        <end position="15"/>
    </location>
</feature>
<gene>
    <name evidence="2" type="ORF">QBC37DRAFT_374333</name>
</gene>
<proteinExistence type="predicted"/>
<organism evidence="2 3">
    <name type="scientific">Rhypophila decipiens</name>
    <dbReference type="NCBI Taxonomy" id="261697"/>
    <lineage>
        <taxon>Eukaryota</taxon>
        <taxon>Fungi</taxon>
        <taxon>Dikarya</taxon>
        <taxon>Ascomycota</taxon>
        <taxon>Pezizomycotina</taxon>
        <taxon>Sordariomycetes</taxon>
        <taxon>Sordariomycetidae</taxon>
        <taxon>Sordariales</taxon>
        <taxon>Naviculisporaceae</taxon>
        <taxon>Rhypophila</taxon>
    </lineage>
</organism>
<dbReference type="AlphaFoldDB" id="A0AAN6YBS0"/>
<evidence type="ECO:0000313" key="2">
    <source>
        <dbReference type="EMBL" id="KAK4213117.1"/>
    </source>
</evidence>